<proteinExistence type="predicted"/>
<dbReference type="OrthoDB" id="9761147at2"/>
<comment type="caution">
    <text evidence="2">The sequence shown here is derived from an EMBL/GenBank/DDBJ whole genome shotgun (WGS) entry which is preliminary data.</text>
</comment>
<dbReference type="EMBL" id="LNYH01000047">
    <property type="protein sequence ID" value="KTD27518.1"/>
    <property type="molecule type" value="Genomic_DNA"/>
</dbReference>
<gene>
    <name evidence="2" type="ORF">Lisr_0977</name>
</gene>
<dbReference type="Pfam" id="PF12705">
    <property type="entry name" value="PDDEXK_1"/>
    <property type="match status" value="1"/>
</dbReference>
<dbReference type="RefSeq" id="WP_058501342.1">
    <property type="nucleotide sequence ID" value="NZ_CAAAJA010000053.1"/>
</dbReference>
<dbReference type="InterPro" id="IPR019925">
    <property type="entry name" value="DNA_repair_protein_predicted"/>
</dbReference>
<evidence type="ECO:0000259" key="1">
    <source>
        <dbReference type="Pfam" id="PF12705"/>
    </source>
</evidence>
<dbReference type="Gene3D" id="3.90.320.10">
    <property type="match status" value="1"/>
</dbReference>
<sequence>MLQLIEDKTVLMELLLQGSYVITPNNRLSLSLINDYYHNMQQATVAKPHCLPFAAFIRQIHQRLLLNDRLPAASPILLSGPQTRYLWEQVLKSQADFTYSKGLLNTVMDAWRTCLQWQLSPEDENFKQTPQCEEFQQWWHAFNRKLKQLNVLPEEQLTDYLISTGFSLISQPLIWACFDNFTPQQQLLQKHSIQQGIQNYIYDLSSDIEFCSEQFIAKDEEEECTQLIQWLLDRLDSGEKKIAVVVPDLQQRSRTLQRQFKRHIKDDVFNFSLGQSLNHYPLVTHAFICLSLNSRHLTHHQAQVLLYSAYLKGSDGEFHQRTQAAQDSSLLREKNIALSQWIKTFRYQLPVLTSCLEQLNNYPIKASIDEWIELFVKRLEILGFPGDLPLNSENHQCFQRFFELFDSFKQLALISTTLSFQEAFQALRDLAQQTIFQPESKNKPVQVLGLLEASGCEFDSLWCMGLTDQCLPAKTQLSPFIPYPLQREKNMPHSSPEHEWQLALRLLQRFQRASKRTVFSYPELSGDTPNLPSPLITEMAKFIPSVVLTEQSSLPPLNILKENYVIPLQPDELISGGTTLLANQAKCPFRAFAAHRLRAKPANRLKDGLDPQERGQIVHKVMEKIWRSLGNQQKLLSLDEQALHQCIETAIKDSLRIFFMDKNELFPSLMKEVELTRLKRLIYSCLSWEKQRPSFTIEALEKDFIFRIHDQDFKVRVDRIDKLEDEEKWVIDYKTTIPAGQPWNEDRPIEPQLLLYALLDEAIKTLMFIQLKAGQITSKSFSEKDLNIPHNRSLKNDESWSKQRKRWKKLLDDLVKEFSDGYCAPHPIHSSICTQCDFQSLCRLTSK</sequence>
<dbReference type="InterPro" id="IPR027417">
    <property type="entry name" value="P-loop_NTPase"/>
</dbReference>
<dbReference type="InterPro" id="IPR038726">
    <property type="entry name" value="PDDEXK_AddAB-type"/>
</dbReference>
<dbReference type="NCBIfam" id="TIGR03623">
    <property type="entry name" value="probable DNA repair protein"/>
    <property type="match status" value="1"/>
</dbReference>
<dbReference type="Gene3D" id="3.40.50.300">
    <property type="entry name" value="P-loop containing nucleotide triphosphate hydrolases"/>
    <property type="match status" value="1"/>
</dbReference>
<dbReference type="AlphaFoldDB" id="A0A0W0W5N7"/>
<reference evidence="2 3" key="1">
    <citation type="submission" date="2015-11" db="EMBL/GenBank/DDBJ databases">
        <title>Genomic analysis of 38 Legionella species identifies large and diverse effector repertoires.</title>
        <authorList>
            <person name="Burstein D."/>
            <person name="Amaro F."/>
            <person name="Zusman T."/>
            <person name="Lifshitz Z."/>
            <person name="Cohen O."/>
            <person name="Gilbert J.A."/>
            <person name="Pupko T."/>
            <person name="Shuman H.A."/>
            <person name="Segal G."/>
        </authorList>
    </citation>
    <scope>NUCLEOTIDE SEQUENCE [LARGE SCALE GENOMIC DNA]</scope>
    <source>
        <strain evidence="2 3">Bercovier 4</strain>
    </source>
</reference>
<dbReference type="SUPFAM" id="SSF52540">
    <property type="entry name" value="P-loop containing nucleoside triphosphate hydrolases"/>
    <property type="match status" value="1"/>
</dbReference>
<dbReference type="Proteomes" id="UP000054761">
    <property type="component" value="Unassembled WGS sequence"/>
</dbReference>
<protein>
    <submittedName>
        <fullName evidence="2">Recombinase B</fullName>
    </submittedName>
</protein>
<keyword evidence="3" id="KW-1185">Reference proteome</keyword>
<accession>A0A0W0W5N7</accession>
<organism evidence="2 3">
    <name type="scientific">Legionella israelensis</name>
    <dbReference type="NCBI Taxonomy" id="454"/>
    <lineage>
        <taxon>Bacteria</taxon>
        <taxon>Pseudomonadati</taxon>
        <taxon>Pseudomonadota</taxon>
        <taxon>Gammaproteobacteria</taxon>
        <taxon>Legionellales</taxon>
        <taxon>Legionellaceae</taxon>
        <taxon>Legionella</taxon>
    </lineage>
</organism>
<dbReference type="STRING" id="454.Lisr_0977"/>
<feature type="domain" description="PD-(D/E)XK endonuclease-like" evidence="1">
    <location>
        <begin position="585"/>
        <end position="843"/>
    </location>
</feature>
<name>A0A0W0W5N7_9GAMM</name>
<dbReference type="PATRIC" id="fig|454.4.peg.1050"/>
<evidence type="ECO:0000313" key="2">
    <source>
        <dbReference type="EMBL" id="KTD27518.1"/>
    </source>
</evidence>
<evidence type="ECO:0000313" key="3">
    <source>
        <dbReference type="Proteomes" id="UP000054761"/>
    </source>
</evidence>
<dbReference type="InterPro" id="IPR011604">
    <property type="entry name" value="PDDEXK-like_dom_sf"/>
</dbReference>